<feature type="transmembrane region" description="Helical" evidence="5">
    <location>
        <begin position="196"/>
        <end position="212"/>
    </location>
</feature>
<dbReference type="InterPro" id="IPR014710">
    <property type="entry name" value="RmlC-like_jellyroll"/>
</dbReference>
<dbReference type="Gene3D" id="2.60.120.10">
    <property type="entry name" value="Jelly Rolls"/>
    <property type="match status" value="1"/>
</dbReference>
<protein>
    <submittedName>
        <fullName evidence="8">SulP family sulfate permease</fullName>
    </submittedName>
    <submittedName>
        <fullName evidence="9">Sulfate permease, SulP family</fullName>
    </submittedName>
</protein>
<evidence type="ECO:0000313" key="11">
    <source>
        <dbReference type="Proteomes" id="UP000251571"/>
    </source>
</evidence>
<dbReference type="EMBL" id="UETC01000023">
    <property type="protein sequence ID" value="SSA51632.1"/>
    <property type="molecule type" value="Genomic_DNA"/>
</dbReference>
<dbReference type="CDD" id="cd00038">
    <property type="entry name" value="CAP_ED"/>
    <property type="match status" value="1"/>
</dbReference>
<keyword evidence="10" id="KW-1185">Reference proteome</keyword>
<dbReference type="EMBL" id="QGDJ01000023">
    <property type="protein sequence ID" value="PWJ10493.1"/>
    <property type="molecule type" value="Genomic_DNA"/>
</dbReference>
<feature type="transmembrane region" description="Helical" evidence="5">
    <location>
        <begin position="98"/>
        <end position="117"/>
    </location>
</feature>
<evidence type="ECO:0000256" key="1">
    <source>
        <dbReference type="ARBA" id="ARBA00004141"/>
    </source>
</evidence>
<dbReference type="Pfam" id="PF00027">
    <property type="entry name" value="cNMP_binding"/>
    <property type="match status" value="1"/>
</dbReference>
<accession>A0A2Y9C3K3</accession>
<sequence length="705" mass="72495">MVSGLLAVVAVGVVIGAQIVMLSLATGAVLFAGPLSEGAALGTAATLAGGMIATLVIGLMGAVPSAVAEVQEHGLAALATTLAAAVAPLALIDARISTAFAIIAATTLLTAALLFAIERLRLGAIVRYFPYPVLAGFLAGSGWLLTTAALGTVLGTSSDLSAWRALADPGALARIAPMLALALGMLIAARLSTQPLVPLGVLVAALLAYAGARSAGIVEATAAAAPAQAATFALPVPGTVAWDRVLAALPSIAAVAALSVAGALLNIGALATAVRARIDTNRELRITGLANVGMATVGAGPGFVSLGLTLTAHGLRVRSRLVCLVAAAVTGAALLLAGPIVAWVPPFVTGGLIAFLGLGFLLDWGWATRRQMPLGDWAIVLAVLAVTAVAGFLPAIGLGLGLAVALFVVDTMRGSVIRFDHPLSEMPSPRERGVAERTLLDVEGRGTQILALEGNLFFATGEAALRRLHEILRGGARGLVLDLSRVHLIDVTVATSLAEFAAAARDAGLDLSLVAGPENVERALERSGLPVDWPVRMPNLDRALEAAEESVLRGVVDEKASIDPYAILRKAVRGDDALMAAVLSEFTRIELAEGALVYAAGDPSDCIFLLVDGRVWIDDPTRVGFPLRPMRAGTVVGDVALLLGEPRAADLRALTPTTLLRLDAEVLARWERDAPDHALAVHRLIELTLIEKLLATNRAVALARR</sequence>
<organism evidence="9 11">
    <name type="scientific">Jannaschia seohaensis</name>
    <dbReference type="NCBI Taxonomy" id="475081"/>
    <lineage>
        <taxon>Bacteria</taxon>
        <taxon>Pseudomonadati</taxon>
        <taxon>Pseudomonadota</taxon>
        <taxon>Alphaproteobacteria</taxon>
        <taxon>Rhodobacterales</taxon>
        <taxon>Roseobacteraceae</taxon>
        <taxon>Jannaschia</taxon>
    </lineage>
</organism>
<feature type="domain" description="Cyclic nucleotide-binding" evidence="6">
    <location>
        <begin position="575"/>
        <end position="669"/>
    </location>
</feature>
<dbReference type="PROSITE" id="PS50801">
    <property type="entry name" value="STAS"/>
    <property type="match status" value="1"/>
</dbReference>
<feature type="transmembrane region" description="Helical" evidence="5">
    <location>
        <begin position="75"/>
        <end position="92"/>
    </location>
</feature>
<evidence type="ECO:0000313" key="9">
    <source>
        <dbReference type="EMBL" id="SSA51632.1"/>
    </source>
</evidence>
<dbReference type="InterPro" id="IPR002645">
    <property type="entry name" value="STAS_dom"/>
</dbReference>
<evidence type="ECO:0000313" key="8">
    <source>
        <dbReference type="EMBL" id="PWJ10493.1"/>
    </source>
</evidence>
<dbReference type="PANTHER" id="PTHR43310:SF2">
    <property type="entry name" value="SLC26A_SULP TRANSPORTER DOMAIN-CONTAINING PROTEIN"/>
    <property type="match status" value="1"/>
</dbReference>
<feature type="transmembrane region" description="Helical" evidence="5">
    <location>
        <begin position="378"/>
        <end position="409"/>
    </location>
</feature>
<dbReference type="InterPro" id="IPR036513">
    <property type="entry name" value="STAS_dom_sf"/>
</dbReference>
<dbReference type="InterPro" id="IPR011547">
    <property type="entry name" value="SLC26A/SulP_dom"/>
</dbReference>
<dbReference type="InterPro" id="IPR018490">
    <property type="entry name" value="cNMP-bd_dom_sf"/>
</dbReference>
<dbReference type="Proteomes" id="UP000251571">
    <property type="component" value="Unassembled WGS sequence"/>
</dbReference>
<feature type="transmembrane region" description="Helical" evidence="5">
    <location>
        <begin position="171"/>
        <end position="189"/>
    </location>
</feature>
<evidence type="ECO:0000256" key="3">
    <source>
        <dbReference type="ARBA" id="ARBA00022989"/>
    </source>
</evidence>
<dbReference type="CDD" id="cd07042">
    <property type="entry name" value="STAS_SulP_like_sulfate_transporter"/>
    <property type="match status" value="1"/>
</dbReference>
<evidence type="ECO:0000313" key="10">
    <source>
        <dbReference type="Proteomes" id="UP000245839"/>
    </source>
</evidence>
<reference evidence="11" key="2">
    <citation type="submission" date="2016-10" db="EMBL/GenBank/DDBJ databases">
        <authorList>
            <person name="Varghese N."/>
            <person name="Submissions S."/>
        </authorList>
    </citation>
    <scope>NUCLEOTIDE SEQUENCE [LARGE SCALE GENOMIC DNA]</scope>
    <source>
        <strain evidence="11">DSM 25227</strain>
    </source>
</reference>
<evidence type="ECO:0000256" key="4">
    <source>
        <dbReference type="ARBA" id="ARBA00023136"/>
    </source>
</evidence>
<dbReference type="InterPro" id="IPR000595">
    <property type="entry name" value="cNMP-bd_dom"/>
</dbReference>
<dbReference type="Pfam" id="PF00916">
    <property type="entry name" value="Sulfate_transp"/>
    <property type="match status" value="1"/>
</dbReference>
<feature type="transmembrane region" description="Helical" evidence="5">
    <location>
        <begin position="129"/>
        <end position="151"/>
    </location>
</feature>
<feature type="transmembrane region" description="Helical" evidence="5">
    <location>
        <begin position="252"/>
        <end position="274"/>
    </location>
</feature>
<dbReference type="Proteomes" id="UP000245839">
    <property type="component" value="Unassembled WGS sequence"/>
</dbReference>
<evidence type="ECO:0000259" key="7">
    <source>
        <dbReference type="PROSITE" id="PS50801"/>
    </source>
</evidence>
<feature type="transmembrane region" description="Helical" evidence="5">
    <location>
        <begin position="321"/>
        <end position="341"/>
    </location>
</feature>
<dbReference type="SUPFAM" id="SSF52091">
    <property type="entry name" value="SpoIIaa-like"/>
    <property type="match status" value="1"/>
</dbReference>
<dbReference type="Gene3D" id="3.30.750.24">
    <property type="entry name" value="STAS domain"/>
    <property type="match status" value="1"/>
</dbReference>
<feature type="transmembrane region" description="Helical" evidence="5">
    <location>
        <begin position="347"/>
        <end position="366"/>
    </location>
</feature>
<feature type="transmembrane region" description="Helical" evidence="5">
    <location>
        <begin position="43"/>
        <end position="63"/>
    </location>
</feature>
<reference evidence="8 10" key="3">
    <citation type="submission" date="2018-03" db="EMBL/GenBank/DDBJ databases">
        <title>Genomic Encyclopedia of Archaeal and Bacterial Type Strains, Phase II (KMG-II): from individual species to whole genera.</title>
        <authorList>
            <person name="Goeker M."/>
        </authorList>
    </citation>
    <scope>NUCLEOTIDE SEQUENCE [LARGE SCALE GENOMIC DNA]</scope>
    <source>
        <strain evidence="8 10">DSM 25227</strain>
    </source>
</reference>
<keyword evidence="4 5" id="KW-0472">Membrane</keyword>
<keyword evidence="3 5" id="KW-1133">Transmembrane helix</keyword>
<proteinExistence type="predicted"/>
<dbReference type="InterPro" id="IPR052706">
    <property type="entry name" value="Membrane-Transporter-like"/>
</dbReference>
<comment type="subcellular location">
    <subcellularLocation>
        <location evidence="1">Membrane</location>
        <topology evidence="1">Multi-pass membrane protein</topology>
    </subcellularLocation>
</comment>
<dbReference type="PROSITE" id="PS50042">
    <property type="entry name" value="CNMP_BINDING_3"/>
    <property type="match status" value="1"/>
</dbReference>
<dbReference type="GO" id="GO:0016020">
    <property type="term" value="C:membrane"/>
    <property type="evidence" value="ECO:0007669"/>
    <property type="project" value="UniProtKB-SubCell"/>
</dbReference>
<dbReference type="PANTHER" id="PTHR43310">
    <property type="entry name" value="SULFATE TRANSPORTER YBAR-RELATED"/>
    <property type="match status" value="1"/>
</dbReference>
<reference evidence="9" key="1">
    <citation type="submission" date="2016-10" db="EMBL/GenBank/DDBJ databases">
        <authorList>
            <person name="Cai Z."/>
        </authorList>
    </citation>
    <scope>NUCLEOTIDE SEQUENCE [LARGE SCALE GENOMIC DNA]</scope>
    <source>
        <strain evidence="9">DSM 25227</strain>
    </source>
</reference>
<gene>
    <name evidence="8" type="ORF">BCF38_1233</name>
    <name evidence="9" type="ORF">SAMN05421539_1233</name>
</gene>
<evidence type="ECO:0000256" key="2">
    <source>
        <dbReference type="ARBA" id="ARBA00022692"/>
    </source>
</evidence>
<dbReference type="Pfam" id="PF01740">
    <property type="entry name" value="STAS"/>
    <property type="match status" value="1"/>
</dbReference>
<dbReference type="AlphaFoldDB" id="A0A2Y9C3K3"/>
<feature type="domain" description="STAS" evidence="7">
    <location>
        <begin position="446"/>
        <end position="547"/>
    </location>
</feature>
<evidence type="ECO:0000259" key="6">
    <source>
        <dbReference type="PROSITE" id="PS50042"/>
    </source>
</evidence>
<name>A0A2Y9C3K3_9RHOB</name>
<keyword evidence="2 5" id="KW-0812">Transmembrane</keyword>
<dbReference type="SUPFAM" id="SSF51206">
    <property type="entry name" value="cAMP-binding domain-like"/>
    <property type="match status" value="1"/>
</dbReference>
<evidence type="ECO:0000256" key="5">
    <source>
        <dbReference type="SAM" id="Phobius"/>
    </source>
</evidence>